<proteinExistence type="predicted"/>
<name>A0ABV8KGL3_9ACTN</name>
<evidence type="ECO:0000256" key="1">
    <source>
        <dbReference type="SAM" id="MobiDB-lite"/>
    </source>
</evidence>
<organism evidence="2 3">
    <name type="scientific">Micromonospora zhanjiangensis</name>
    <dbReference type="NCBI Taxonomy" id="1522057"/>
    <lineage>
        <taxon>Bacteria</taxon>
        <taxon>Bacillati</taxon>
        <taxon>Actinomycetota</taxon>
        <taxon>Actinomycetes</taxon>
        <taxon>Micromonosporales</taxon>
        <taxon>Micromonosporaceae</taxon>
        <taxon>Micromonospora</taxon>
    </lineage>
</organism>
<accession>A0ABV8KGL3</accession>
<reference evidence="3" key="1">
    <citation type="journal article" date="2019" name="Int. J. Syst. Evol. Microbiol.">
        <title>The Global Catalogue of Microorganisms (GCM) 10K type strain sequencing project: providing services to taxonomists for standard genome sequencing and annotation.</title>
        <authorList>
            <consortium name="The Broad Institute Genomics Platform"/>
            <consortium name="The Broad Institute Genome Sequencing Center for Infectious Disease"/>
            <person name="Wu L."/>
            <person name="Ma J."/>
        </authorList>
    </citation>
    <scope>NUCLEOTIDE SEQUENCE [LARGE SCALE GENOMIC DNA]</scope>
    <source>
        <strain evidence="3">2902at01</strain>
    </source>
</reference>
<dbReference type="EMBL" id="JBHSBN010000002">
    <property type="protein sequence ID" value="MFC4105163.1"/>
    <property type="molecule type" value="Genomic_DNA"/>
</dbReference>
<protein>
    <recommendedName>
        <fullName evidence="4">DUF4333 domain-containing protein</fullName>
    </recommendedName>
</protein>
<comment type="caution">
    <text evidence="2">The sequence shown here is derived from an EMBL/GenBank/DDBJ whole genome shotgun (WGS) entry which is preliminary data.</text>
</comment>
<dbReference type="RefSeq" id="WP_377542163.1">
    <property type="nucleotide sequence ID" value="NZ_JBHSBN010000002.1"/>
</dbReference>
<evidence type="ECO:0000313" key="2">
    <source>
        <dbReference type="EMBL" id="MFC4105163.1"/>
    </source>
</evidence>
<feature type="region of interest" description="Disordered" evidence="1">
    <location>
        <begin position="182"/>
        <end position="207"/>
    </location>
</feature>
<evidence type="ECO:0000313" key="3">
    <source>
        <dbReference type="Proteomes" id="UP001595868"/>
    </source>
</evidence>
<dbReference type="Proteomes" id="UP001595868">
    <property type="component" value="Unassembled WGS sequence"/>
</dbReference>
<sequence>MVLLVCGGLCGVGQLITNVVNQDDWEGLGQPVPASSLPASPKPTWLRPNIFGSGADEQIRYDLEQQVLSSAGVQKPTTSRCASQGLTADRAMTFDCTVTYAGQAVVFTVETTPAGSSVFEWKAKAPRTVITRDGLLAYVQRKYGNSDPSTASWSDLRCDEFPEIALVPTDQDLPQFCYAKGEGHQKTSRIRIRPDEGGEPGLLTEDQ</sequence>
<evidence type="ECO:0008006" key="4">
    <source>
        <dbReference type="Google" id="ProtNLM"/>
    </source>
</evidence>
<keyword evidence="3" id="KW-1185">Reference proteome</keyword>
<gene>
    <name evidence="2" type="ORF">ACFOX0_04305</name>
</gene>